<evidence type="ECO:0000256" key="1">
    <source>
        <dbReference type="SAM" id="Coils"/>
    </source>
</evidence>
<reference evidence="2" key="2">
    <citation type="journal article" date="2024" name="Plant">
        <title>Genomic evolution and insights into agronomic trait innovations of Sesamum species.</title>
        <authorList>
            <person name="Miao H."/>
            <person name="Wang L."/>
            <person name="Qu L."/>
            <person name="Liu H."/>
            <person name="Sun Y."/>
            <person name="Le M."/>
            <person name="Wang Q."/>
            <person name="Wei S."/>
            <person name="Zheng Y."/>
            <person name="Lin W."/>
            <person name="Duan Y."/>
            <person name="Cao H."/>
            <person name="Xiong S."/>
            <person name="Wang X."/>
            <person name="Wei L."/>
            <person name="Li C."/>
            <person name="Ma Q."/>
            <person name="Ju M."/>
            <person name="Zhao R."/>
            <person name="Li G."/>
            <person name="Mu C."/>
            <person name="Tian Q."/>
            <person name="Mei H."/>
            <person name="Zhang T."/>
            <person name="Gao T."/>
            <person name="Zhang H."/>
        </authorList>
    </citation>
    <scope>NUCLEOTIDE SEQUENCE</scope>
    <source>
        <tissue evidence="2">Leaf</tissue>
    </source>
</reference>
<comment type="caution">
    <text evidence="2">The sequence shown here is derived from an EMBL/GenBank/DDBJ whole genome shotgun (WGS) entry which is preliminary data.</text>
</comment>
<feature type="coiled-coil region" evidence="1">
    <location>
        <begin position="24"/>
        <end position="56"/>
    </location>
</feature>
<reference evidence="2" key="1">
    <citation type="submission" date="2020-06" db="EMBL/GenBank/DDBJ databases">
        <authorList>
            <person name="Li T."/>
            <person name="Hu X."/>
            <person name="Zhang T."/>
            <person name="Song X."/>
            <person name="Zhang H."/>
            <person name="Dai N."/>
            <person name="Sheng W."/>
            <person name="Hou X."/>
            <person name="Wei L."/>
        </authorList>
    </citation>
    <scope>NUCLEOTIDE SEQUENCE</scope>
    <source>
        <strain evidence="2">KEN1</strain>
        <tissue evidence="2">Leaf</tissue>
    </source>
</reference>
<organism evidence="2">
    <name type="scientific">Sesamum latifolium</name>
    <dbReference type="NCBI Taxonomy" id="2727402"/>
    <lineage>
        <taxon>Eukaryota</taxon>
        <taxon>Viridiplantae</taxon>
        <taxon>Streptophyta</taxon>
        <taxon>Embryophyta</taxon>
        <taxon>Tracheophyta</taxon>
        <taxon>Spermatophyta</taxon>
        <taxon>Magnoliopsida</taxon>
        <taxon>eudicotyledons</taxon>
        <taxon>Gunneridae</taxon>
        <taxon>Pentapetalae</taxon>
        <taxon>asterids</taxon>
        <taxon>lamiids</taxon>
        <taxon>Lamiales</taxon>
        <taxon>Pedaliaceae</taxon>
        <taxon>Sesamum</taxon>
    </lineage>
</organism>
<dbReference type="AlphaFoldDB" id="A0AAW2WTI4"/>
<keyword evidence="1" id="KW-0175">Coiled coil</keyword>
<sequence length="58" mass="6520">MAACETLFSQYQGVPPAVSVDTSSKKMEEKVKLLEKENAQLEEAKKEAANHRAQRKRS</sequence>
<proteinExistence type="predicted"/>
<protein>
    <submittedName>
        <fullName evidence="2">Uncharacterized protein</fullName>
    </submittedName>
</protein>
<dbReference type="EMBL" id="JACGWN010000007">
    <property type="protein sequence ID" value="KAL0445089.1"/>
    <property type="molecule type" value="Genomic_DNA"/>
</dbReference>
<accession>A0AAW2WTI4</accession>
<gene>
    <name evidence="2" type="ORF">Slati_2231600</name>
</gene>
<evidence type="ECO:0000313" key="2">
    <source>
        <dbReference type="EMBL" id="KAL0445089.1"/>
    </source>
</evidence>
<name>A0AAW2WTI4_9LAMI</name>